<dbReference type="EMBL" id="BART01025235">
    <property type="protein sequence ID" value="GAG98390.1"/>
    <property type="molecule type" value="Genomic_DNA"/>
</dbReference>
<name>X1BTI1_9ZZZZ</name>
<protein>
    <recommendedName>
        <fullName evidence="2">Guanylate cyclase domain-containing protein</fullName>
    </recommendedName>
</protein>
<evidence type="ECO:0008006" key="2">
    <source>
        <dbReference type="Google" id="ProtNLM"/>
    </source>
</evidence>
<proteinExistence type="predicted"/>
<sequence>MTSENDRMPRQLGAILFADVVGYTALMQEGEEQTHRSIKKYKQFFMQLCETHGG</sequence>
<comment type="caution">
    <text evidence="1">The sequence shown here is derived from an EMBL/GenBank/DDBJ whole genome shotgun (WGS) entry which is preliminary data.</text>
</comment>
<reference evidence="1" key="1">
    <citation type="journal article" date="2014" name="Front. Microbiol.">
        <title>High frequency of phylogenetically diverse reductive dehalogenase-homologous genes in deep subseafloor sedimentary metagenomes.</title>
        <authorList>
            <person name="Kawai M."/>
            <person name="Futagami T."/>
            <person name="Toyoda A."/>
            <person name="Takaki Y."/>
            <person name="Nishi S."/>
            <person name="Hori S."/>
            <person name="Arai W."/>
            <person name="Tsubouchi T."/>
            <person name="Morono Y."/>
            <person name="Uchiyama I."/>
            <person name="Ito T."/>
            <person name="Fujiyama A."/>
            <person name="Inagaki F."/>
            <person name="Takami H."/>
        </authorList>
    </citation>
    <scope>NUCLEOTIDE SEQUENCE</scope>
    <source>
        <strain evidence="1">Expedition CK06-06</strain>
    </source>
</reference>
<dbReference type="InterPro" id="IPR029787">
    <property type="entry name" value="Nucleotide_cyclase"/>
</dbReference>
<dbReference type="AlphaFoldDB" id="X1BTI1"/>
<dbReference type="Gene3D" id="3.30.70.1230">
    <property type="entry name" value="Nucleotide cyclase"/>
    <property type="match status" value="1"/>
</dbReference>
<feature type="non-terminal residue" evidence="1">
    <location>
        <position position="54"/>
    </location>
</feature>
<evidence type="ECO:0000313" key="1">
    <source>
        <dbReference type="EMBL" id="GAG98390.1"/>
    </source>
</evidence>
<accession>X1BTI1</accession>
<gene>
    <name evidence="1" type="ORF">S01H4_45342</name>
</gene>
<dbReference type="SUPFAM" id="SSF55073">
    <property type="entry name" value="Nucleotide cyclase"/>
    <property type="match status" value="1"/>
</dbReference>
<organism evidence="1">
    <name type="scientific">marine sediment metagenome</name>
    <dbReference type="NCBI Taxonomy" id="412755"/>
    <lineage>
        <taxon>unclassified sequences</taxon>
        <taxon>metagenomes</taxon>
        <taxon>ecological metagenomes</taxon>
    </lineage>
</organism>